<evidence type="ECO:0000259" key="11">
    <source>
        <dbReference type="PROSITE" id="PS50158"/>
    </source>
</evidence>
<keyword evidence="5" id="KW-0460">Magnesium</keyword>
<sequence>MCGIIWSSCMSPHPSLAMPGYMRISFSFGGLKEDLDTFIGRIQKAADDMTEIKAVVVDSVKAYMLISRVGPEFENQVQSIYQWASADFTFDKVAESLQAENARLNKSTTNGCSASARTGKSNLNWLTCYNCQQQGHYARDCTNPRMKRDEKAQSAEVVVEAEAGQHVERSPSLKPFILVLFLVLKLSPMDVELGEGTSKIIGIGTVVLNLQAGESRSEVTLNEVYCAPGFKSLIKYNSDCCLMHASLEDGNLYRVLERVTTKPDCIADDGCANSIKMTNQVQNYAVSIELWHQPFSHMYVRGLNHLVKNDSVKGIDLERYAKGLTCDSCKIAKSTRGSFGDDIITANVPLQLLHMDVWGPNKVPSIGGALYLLTIIDDASRYAWTFPMKSKDQAFEVFQKFHVRQERLSGKKIVAIKTDCGGEFCSGKFEKYLEERGIGIQRTNPYSPQMNSVAERVNCSIFDSVRAMRREAKLPKNLWAELSVTAVYLKNRYPHKGIQNQVPYVLWRQRKLSLQHLKRPGCVAFVHIPKQKRQSKLDDRAWRGVMVDYAFGTRGYRIWKLETNEVAETKSVSFDETRCWGNIQRIHQQESEEL</sequence>
<dbReference type="InterPro" id="IPR036397">
    <property type="entry name" value="RNaseH_sf"/>
</dbReference>
<dbReference type="PANTHER" id="PTHR42648">
    <property type="entry name" value="TRANSPOSASE, PUTATIVE-RELATED"/>
    <property type="match status" value="1"/>
</dbReference>
<dbReference type="InterPro" id="IPR001584">
    <property type="entry name" value="Integrase_cat-core"/>
</dbReference>
<dbReference type="EnsemblMetazoa" id="SMAR001624-RA">
    <property type="protein sequence ID" value="SMAR001624-PA"/>
    <property type="gene ID" value="SMAR001624"/>
</dbReference>
<keyword evidence="8" id="KW-0548">Nucleotidyltransferase</keyword>
<keyword evidence="7" id="KW-0695">RNA-directed DNA polymerase</keyword>
<dbReference type="SMART" id="SM00343">
    <property type="entry name" value="ZnF_C2HC"/>
    <property type="match status" value="1"/>
</dbReference>
<keyword evidence="3" id="KW-0255">Endonuclease</keyword>
<protein>
    <recommendedName>
        <fullName evidence="15">Endonuclease</fullName>
    </recommendedName>
</protein>
<dbReference type="GO" id="GO:0006310">
    <property type="term" value="P:DNA recombination"/>
    <property type="evidence" value="ECO:0007669"/>
    <property type="project" value="UniProtKB-KW"/>
</dbReference>
<dbReference type="GO" id="GO:0008270">
    <property type="term" value="F:zinc ion binding"/>
    <property type="evidence" value="ECO:0007669"/>
    <property type="project" value="UniProtKB-KW"/>
</dbReference>
<dbReference type="STRING" id="126957.T1IL07"/>
<keyword evidence="4" id="KW-0378">Hydrolase</keyword>
<dbReference type="InterPro" id="IPR039537">
    <property type="entry name" value="Retrotran_Ty1/copia-like"/>
</dbReference>
<dbReference type="InterPro" id="IPR036875">
    <property type="entry name" value="Znf_CCHC_sf"/>
</dbReference>
<organism evidence="13 14">
    <name type="scientific">Strigamia maritima</name>
    <name type="common">European centipede</name>
    <name type="synonym">Geophilus maritimus</name>
    <dbReference type="NCBI Taxonomy" id="126957"/>
    <lineage>
        <taxon>Eukaryota</taxon>
        <taxon>Metazoa</taxon>
        <taxon>Ecdysozoa</taxon>
        <taxon>Arthropoda</taxon>
        <taxon>Myriapoda</taxon>
        <taxon>Chilopoda</taxon>
        <taxon>Pleurostigmophora</taxon>
        <taxon>Geophilomorpha</taxon>
        <taxon>Linotaeniidae</taxon>
        <taxon>Strigamia</taxon>
    </lineage>
</organism>
<dbReference type="GO" id="GO:0003676">
    <property type="term" value="F:nucleic acid binding"/>
    <property type="evidence" value="ECO:0007669"/>
    <property type="project" value="InterPro"/>
</dbReference>
<accession>T1IL07</accession>
<keyword evidence="10" id="KW-0862">Zinc</keyword>
<dbReference type="GO" id="GO:0016787">
    <property type="term" value="F:hydrolase activity"/>
    <property type="evidence" value="ECO:0007669"/>
    <property type="project" value="UniProtKB-KW"/>
</dbReference>
<keyword evidence="1" id="KW-0540">Nuclease</keyword>
<dbReference type="SUPFAM" id="SSF53098">
    <property type="entry name" value="Ribonuclease H-like"/>
    <property type="match status" value="1"/>
</dbReference>
<evidence type="ECO:0000259" key="12">
    <source>
        <dbReference type="PROSITE" id="PS50994"/>
    </source>
</evidence>
<keyword evidence="8" id="KW-0239">DNA-directed DNA polymerase</keyword>
<dbReference type="InterPro" id="IPR057670">
    <property type="entry name" value="SH3_retrovirus"/>
</dbReference>
<dbReference type="Pfam" id="PF00665">
    <property type="entry name" value="rve"/>
    <property type="match status" value="1"/>
</dbReference>
<evidence type="ECO:0000256" key="10">
    <source>
        <dbReference type="PROSITE-ProRule" id="PRU00047"/>
    </source>
</evidence>
<dbReference type="Pfam" id="PF13976">
    <property type="entry name" value="gag_pre-integrs"/>
    <property type="match status" value="1"/>
</dbReference>
<dbReference type="Gene3D" id="4.10.60.10">
    <property type="entry name" value="Zinc finger, CCHC-type"/>
    <property type="match status" value="1"/>
</dbReference>
<dbReference type="GO" id="GO:0003964">
    <property type="term" value="F:RNA-directed DNA polymerase activity"/>
    <property type="evidence" value="ECO:0007669"/>
    <property type="project" value="UniProtKB-KW"/>
</dbReference>
<evidence type="ECO:0000256" key="1">
    <source>
        <dbReference type="ARBA" id="ARBA00022722"/>
    </source>
</evidence>
<dbReference type="InterPro" id="IPR025724">
    <property type="entry name" value="GAG-pre-integrase_dom"/>
</dbReference>
<dbReference type="InterPro" id="IPR001878">
    <property type="entry name" value="Znf_CCHC"/>
</dbReference>
<dbReference type="Pfam" id="PF00098">
    <property type="entry name" value="zf-CCHC"/>
    <property type="match status" value="1"/>
</dbReference>
<keyword evidence="9" id="KW-0233">DNA recombination</keyword>
<evidence type="ECO:0000313" key="14">
    <source>
        <dbReference type="Proteomes" id="UP000014500"/>
    </source>
</evidence>
<proteinExistence type="predicted"/>
<dbReference type="AlphaFoldDB" id="T1IL07"/>
<evidence type="ECO:0000256" key="3">
    <source>
        <dbReference type="ARBA" id="ARBA00022759"/>
    </source>
</evidence>
<dbReference type="GO" id="GO:0015074">
    <property type="term" value="P:DNA integration"/>
    <property type="evidence" value="ECO:0007669"/>
    <property type="project" value="UniProtKB-KW"/>
</dbReference>
<dbReference type="Pfam" id="PF25597">
    <property type="entry name" value="SH3_retrovirus"/>
    <property type="match status" value="1"/>
</dbReference>
<dbReference type="Gene3D" id="3.30.420.10">
    <property type="entry name" value="Ribonuclease H-like superfamily/Ribonuclease H"/>
    <property type="match status" value="1"/>
</dbReference>
<keyword evidence="14" id="KW-1185">Reference proteome</keyword>
<dbReference type="PROSITE" id="PS50994">
    <property type="entry name" value="INTEGRASE"/>
    <property type="match status" value="1"/>
</dbReference>
<dbReference type="InterPro" id="IPR012337">
    <property type="entry name" value="RNaseH-like_sf"/>
</dbReference>
<dbReference type="EMBL" id="JH430688">
    <property type="status" value="NOT_ANNOTATED_CDS"/>
    <property type="molecule type" value="Genomic_DNA"/>
</dbReference>
<dbReference type="PANTHER" id="PTHR42648:SF11">
    <property type="entry name" value="TRANSPOSON TY4-P GAG-POL POLYPROTEIN"/>
    <property type="match status" value="1"/>
</dbReference>
<dbReference type="GO" id="GO:0003887">
    <property type="term" value="F:DNA-directed DNA polymerase activity"/>
    <property type="evidence" value="ECO:0007669"/>
    <property type="project" value="UniProtKB-KW"/>
</dbReference>
<keyword evidence="6" id="KW-0229">DNA integration</keyword>
<evidence type="ECO:0000256" key="6">
    <source>
        <dbReference type="ARBA" id="ARBA00022908"/>
    </source>
</evidence>
<evidence type="ECO:0000256" key="2">
    <source>
        <dbReference type="ARBA" id="ARBA00022723"/>
    </source>
</evidence>
<dbReference type="Proteomes" id="UP000014500">
    <property type="component" value="Unassembled WGS sequence"/>
</dbReference>
<evidence type="ECO:0000256" key="9">
    <source>
        <dbReference type="ARBA" id="ARBA00023172"/>
    </source>
</evidence>
<evidence type="ECO:0000313" key="13">
    <source>
        <dbReference type="EnsemblMetazoa" id="SMAR001624-PA"/>
    </source>
</evidence>
<dbReference type="PhylomeDB" id="T1IL07"/>
<dbReference type="SUPFAM" id="SSF57756">
    <property type="entry name" value="Retrovirus zinc finger-like domains"/>
    <property type="match status" value="1"/>
</dbReference>
<evidence type="ECO:0000256" key="7">
    <source>
        <dbReference type="ARBA" id="ARBA00022918"/>
    </source>
</evidence>
<keyword evidence="2" id="KW-0479">Metal-binding</keyword>
<evidence type="ECO:0008006" key="15">
    <source>
        <dbReference type="Google" id="ProtNLM"/>
    </source>
</evidence>
<dbReference type="eggNOG" id="KOG0017">
    <property type="taxonomic scope" value="Eukaryota"/>
</dbReference>
<evidence type="ECO:0000256" key="4">
    <source>
        <dbReference type="ARBA" id="ARBA00022801"/>
    </source>
</evidence>
<keyword evidence="10" id="KW-0863">Zinc-finger</keyword>
<evidence type="ECO:0000256" key="8">
    <source>
        <dbReference type="ARBA" id="ARBA00022932"/>
    </source>
</evidence>
<reference evidence="13" key="2">
    <citation type="submission" date="2015-02" db="UniProtKB">
        <authorList>
            <consortium name="EnsemblMetazoa"/>
        </authorList>
    </citation>
    <scope>IDENTIFICATION</scope>
</reference>
<feature type="domain" description="Integrase catalytic" evidence="12">
    <location>
        <begin position="345"/>
        <end position="511"/>
    </location>
</feature>
<dbReference type="GO" id="GO:0004519">
    <property type="term" value="F:endonuclease activity"/>
    <property type="evidence" value="ECO:0007669"/>
    <property type="project" value="UniProtKB-KW"/>
</dbReference>
<feature type="domain" description="CCHC-type" evidence="11">
    <location>
        <begin position="128"/>
        <end position="143"/>
    </location>
</feature>
<dbReference type="HOGENOM" id="CLU_001650_11_8_1"/>
<evidence type="ECO:0000256" key="5">
    <source>
        <dbReference type="ARBA" id="ARBA00022842"/>
    </source>
</evidence>
<reference evidence="14" key="1">
    <citation type="submission" date="2011-05" db="EMBL/GenBank/DDBJ databases">
        <authorList>
            <person name="Richards S.R."/>
            <person name="Qu J."/>
            <person name="Jiang H."/>
            <person name="Jhangiani S.N."/>
            <person name="Agravi P."/>
            <person name="Goodspeed R."/>
            <person name="Gross S."/>
            <person name="Mandapat C."/>
            <person name="Jackson L."/>
            <person name="Mathew T."/>
            <person name="Pu L."/>
            <person name="Thornton R."/>
            <person name="Saada N."/>
            <person name="Wilczek-Boney K.B."/>
            <person name="Lee S."/>
            <person name="Kovar C."/>
            <person name="Wu Y."/>
            <person name="Scherer S.E."/>
            <person name="Worley K.C."/>
            <person name="Muzny D.M."/>
            <person name="Gibbs R."/>
        </authorList>
    </citation>
    <scope>NUCLEOTIDE SEQUENCE</scope>
    <source>
        <strain evidence="14">Brora</strain>
    </source>
</reference>
<name>T1IL07_STRMM</name>
<keyword evidence="8" id="KW-0808">Transferase</keyword>
<dbReference type="PROSITE" id="PS50158">
    <property type="entry name" value="ZF_CCHC"/>
    <property type="match status" value="1"/>
</dbReference>